<dbReference type="Pfam" id="PF24818">
    <property type="entry name" value="PH_TRF2_HOY1"/>
    <property type="match status" value="1"/>
</dbReference>
<keyword evidence="3" id="KW-0687">Ribonucleoprotein</keyword>
<dbReference type="PANTHER" id="PTHR33494">
    <property type="entry name" value="OS02G0793800 PROTEIN"/>
    <property type="match status" value="1"/>
</dbReference>
<keyword evidence="3" id="KW-0689">Ribosomal protein</keyword>
<evidence type="ECO:0000313" key="3">
    <source>
        <dbReference type="EMBL" id="KAK1399889.1"/>
    </source>
</evidence>
<evidence type="ECO:0000256" key="1">
    <source>
        <dbReference type="SAM" id="MobiDB-lite"/>
    </source>
</evidence>
<reference evidence="3" key="1">
    <citation type="submission" date="2023-02" db="EMBL/GenBank/DDBJ databases">
        <title>Genome of toxic invasive species Heracleum sosnowskyi carries increased number of genes despite the absence of recent whole-genome duplications.</title>
        <authorList>
            <person name="Schelkunov M."/>
            <person name="Shtratnikova V."/>
            <person name="Makarenko M."/>
            <person name="Klepikova A."/>
            <person name="Omelchenko D."/>
            <person name="Novikova G."/>
            <person name="Obukhova E."/>
            <person name="Bogdanov V."/>
            <person name="Penin A."/>
            <person name="Logacheva M."/>
        </authorList>
    </citation>
    <scope>NUCLEOTIDE SEQUENCE</scope>
    <source>
        <strain evidence="3">Hsosn_3</strain>
        <tissue evidence="3">Leaf</tissue>
    </source>
</reference>
<dbReference type="GO" id="GO:0005840">
    <property type="term" value="C:ribosome"/>
    <property type="evidence" value="ECO:0007669"/>
    <property type="project" value="UniProtKB-KW"/>
</dbReference>
<evidence type="ECO:0000259" key="2">
    <source>
        <dbReference type="Pfam" id="PF24818"/>
    </source>
</evidence>
<proteinExistence type="predicted"/>
<dbReference type="AlphaFoldDB" id="A0AAD8N7S1"/>
<feature type="region of interest" description="Disordered" evidence="1">
    <location>
        <begin position="1"/>
        <end position="23"/>
    </location>
</feature>
<reference evidence="3" key="2">
    <citation type="submission" date="2023-05" db="EMBL/GenBank/DDBJ databases">
        <authorList>
            <person name="Schelkunov M.I."/>
        </authorList>
    </citation>
    <scope>NUCLEOTIDE SEQUENCE</scope>
    <source>
        <strain evidence="3">Hsosn_3</strain>
        <tissue evidence="3">Leaf</tissue>
    </source>
</reference>
<sequence>MFNFVRTTQVHYKPGSDEEDGHFRKRYKISQQPQHSNYQDWSSRSIQFPVPAAQFNPLDEPSPLGLKLKKSPSFLDLIQRTLSGANASFVGNAPGGNSKVEEKKDVRTSVASSSVNKLKASKILASFLRIGSWKYVSRREGDLVAKCYYSKQKLVWEILDCGLKSKIEFQWSDIVFLNASCPDDKPGNLTLVLSRPPLFFKESDPQPRKHTLWQATADFTDGQASMQREHFLQCPQGVLNKHYEKLMQCDMRLKCLSQQSNRVMHAPFFVSPACGSQGDIPGNHLANQLVTAKVWPMSSVALPLSSSSNVEQMGTLGIAPWHQSKEASSPSSGAIEANEICEGQGFPRLKNHELSKVSGLHQSMSVNDLLNHIEHHISEQMTSGETPECKDILDNIAHHFLNDTQTITAFDEKSLMSRVNSLCSLLQDRVEKSNGKPDGETNKKEHNKFQPESTCNTTPASLFEIGTMGHEKDITDYSSCKQPNMHRSDSFGDLLLHLQRSSSLQNFIAKVLEDSDNHT</sequence>
<feature type="compositionally biased region" description="Basic and acidic residues" evidence="1">
    <location>
        <begin position="430"/>
        <end position="449"/>
    </location>
</feature>
<comment type="caution">
    <text evidence="3">The sequence shown here is derived from an EMBL/GenBank/DDBJ whole genome shotgun (WGS) entry which is preliminary data.</text>
</comment>
<feature type="domain" description="TRF2/HOY1 PH-like" evidence="2">
    <location>
        <begin position="123"/>
        <end position="240"/>
    </location>
</feature>
<dbReference type="InterPro" id="IPR057939">
    <property type="entry name" value="TRF2_HOY1_PH"/>
</dbReference>
<gene>
    <name evidence="3" type="ORF">POM88_009752</name>
</gene>
<feature type="compositionally biased region" description="Polar residues" evidence="1">
    <location>
        <begin position="1"/>
        <end position="10"/>
    </location>
</feature>
<name>A0AAD8N7S1_9APIA</name>
<accession>A0AAD8N7S1</accession>
<organism evidence="3 4">
    <name type="scientific">Heracleum sosnowskyi</name>
    <dbReference type="NCBI Taxonomy" id="360622"/>
    <lineage>
        <taxon>Eukaryota</taxon>
        <taxon>Viridiplantae</taxon>
        <taxon>Streptophyta</taxon>
        <taxon>Embryophyta</taxon>
        <taxon>Tracheophyta</taxon>
        <taxon>Spermatophyta</taxon>
        <taxon>Magnoliopsida</taxon>
        <taxon>eudicotyledons</taxon>
        <taxon>Gunneridae</taxon>
        <taxon>Pentapetalae</taxon>
        <taxon>asterids</taxon>
        <taxon>campanulids</taxon>
        <taxon>Apiales</taxon>
        <taxon>Apiaceae</taxon>
        <taxon>Apioideae</taxon>
        <taxon>apioid superclade</taxon>
        <taxon>Tordylieae</taxon>
        <taxon>Tordyliinae</taxon>
        <taxon>Heracleum</taxon>
    </lineage>
</organism>
<evidence type="ECO:0000313" key="4">
    <source>
        <dbReference type="Proteomes" id="UP001237642"/>
    </source>
</evidence>
<keyword evidence="4" id="KW-1185">Reference proteome</keyword>
<feature type="region of interest" description="Disordered" evidence="1">
    <location>
        <begin position="430"/>
        <end position="458"/>
    </location>
</feature>
<dbReference type="EMBL" id="JAUIZM010000002">
    <property type="protein sequence ID" value="KAK1399889.1"/>
    <property type="molecule type" value="Genomic_DNA"/>
</dbReference>
<dbReference type="Proteomes" id="UP001237642">
    <property type="component" value="Unassembled WGS sequence"/>
</dbReference>
<protein>
    <submittedName>
        <fullName evidence="3">50S ribosomal protein L35</fullName>
    </submittedName>
</protein>
<dbReference type="PANTHER" id="PTHR33494:SF27">
    <property type="entry name" value="ATP-DEPENDENT DNA HELICASE"/>
    <property type="match status" value="1"/>
</dbReference>